<dbReference type="GO" id="GO:0016020">
    <property type="term" value="C:membrane"/>
    <property type="evidence" value="ECO:0007669"/>
    <property type="project" value="TreeGrafter"/>
</dbReference>
<reference evidence="6 7" key="1">
    <citation type="submission" date="2019-06" db="EMBL/GenBank/DDBJ databases">
        <title>Mycoplasma sp. 2F1A isolated from ostrich.</title>
        <authorList>
            <person name="Spergser J."/>
        </authorList>
    </citation>
    <scope>NUCLEOTIDE SEQUENCE [LARGE SCALE GENOMIC DNA]</scope>
    <source>
        <strain evidence="6 7">2F1A</strain>
    </source>
</reference>
<organism evidence="6 7">
    <name type="scientific">Mycoplasma nasistruthionis</name>
    <dbReference type="NCBI Taxonomy" id="353852"/>
    <lineage>
        <taxon>Bacteria</taxon>
        <taxon>Bacillati</taxon>
        <taxon>Mycoplasmatota</taxon>
        <taxon>Mollicutes</taxon>
        <taxon>Mycoplasmataceae</taxon>
        <taxon>Mycoplasma</taxon>
    </lineage>
</organism>
<dbReference type="InterPro" id="IPR036278">
    <property type="entry name" value="Sialidase_sf"/>
</dbReference>
<comment type="similarity">
    <text evidence="2">Belongs to the glycosyl hydrolase 33 family.</text>
</comment>
<dbReference type="SUPFAM" id="SSF50939">
    <property type="entry name" value="Sialidases"/>
    <property type="match status" value="1"/>
</dbReference>
<name>A0A5B7XXB0_9MOLU</name>
<evidence type="ECO:0000256" key="4">
    <source>
        <dbReference type="SAM" id="SignalP"/>
    </source>
</evidence>
<comment type="catalytic activity">
    <reaction evidence="1">
        <text>Hydrolysis of alpha-(2-&gt;3)-, alpha-(2-&gt;6)-, alpha-(2-&gt;8)- glycosidic linkages of terminal sialic acid residues in oligosaccharides, glycoproteins, glycolipids, colominic acid and synthetic substrates.</text>
        <dbReference type="EC" id="3.2.1.18"/>
    </reaction>
</comment>
<evidence type="ECO:0000256" key="2">
    <source>
        <dbReference type="ARBA" id="ARBA00009348"/>
    </source>
</evidence>
<dbReference type="GO" id="GO:0004308">
    <property type="term" value="F:exo-alpha-sialidase activity"/>
    <property type="evidence" value="ECO:0007669"/>
    <property type="project" value="UniProtKB-EC"/>
</dbReference>
<sequence>MKKIILLALPALLVFSSATIACEHPKRIKKSVLFEQPVKNPEKDKPTIPVEPIEPIKPDSEELINLKNKLIDKSNQLINNLNKLQQIYSSETLTTYNTEAKENYSYNLNKLKNVSLEEVKQKIASVDEISNIAYSELKPEVVDLFKKAIKDFEKTNQNNLLFSELPFDESDLINDEKPKLNLDFEIMKIALNYQKYKNALDKYLKTVEINAKTNDLVKWILDKNTNNIDYLLDLKSFISLYQYLGKIENLMPIHLFNDVENTQEQYDFDDLLNKNNTVAKRFLTPSENIVLNIYKPNIKDDADTNSYNKLAATLKSGSLPVIVVAKNIQTNKVSVYPKLINFSNNVPELKRLVHLYDNNVFPGPSNGSHSYRIPGAIKLDNNEIIIKADKRIKSNFDAGYIDQVLKRYTNLKEQNNNQELIVTIDTGARHNHEGQTVDGQITKVTMPDGSSKLIYLFGLFKKNYHVMFNSNDNTLWTNDNDIPENTDYSGFVNKGKWRKIELRGNKATKIIAKPIVVDNKTNWWKLFKLKDQTILAKNINDQTELIPLNAVIDNSYDPETRKITGRVYDNIPSSIFNAFGENSTSTKTQIQQYITQDSVWDGNSKYNFQFTEYEFMLESTDNGHTWGNLRDFYPLIANDVPKKTQEYFLNSVGNGVQLKYQTGENAKYNNRILLPLYKKENKKESTLYIYSDDFGQTWNYVESGIDNVSESQMFEGLDGTIYWHMRQHKSNTLSLAISKDGGKTFVRHQISAPEIFDNQFSGIVVSTRPNKDNYAIISSATNGSRHLGSLYLTNTETLKNPETANFVKSYDIRNYLSVHGEPTESFLYSTPLIVNQTDNYIDVAIFFEVDLEGHFNITSRTVRIFI</sequence>
<dbReference type="GO" id="GO:0006689">
    <property type="term" value="P:ganglioside catabolic process"/>
    <property type="evidence" value="ECO:0007669"/>
    <property type="project" value="TreeGrafter"/>
</dbReference>
<keyword evidence="4" id="KW-0732">Signal</keyword>
<dbReference type="PANTHER" id="PTHR10628:SF30">
    <property type="entry name" value="EXO-ALPHA-SIALIDASE"/>
    <property type="match status" value="1"/>
</dbReference>
<dbReference type="InterPro" id="IPR026856">
    <property type="entry name" value="Sialidase_fam"/>
</dbReference>
<dbReference type="RefSeq" id="WP_139592036.1">
    <property type="nucleotide sequence ID" value="NZ_CP040825.1"/>
</dbReference>
<dbReference type="OrthoDB" id="395716at2"/>
<evidence type="ECO:0000259" key="5">
    <source>
        <dbReference type="Pfam" id="PF13088"/>
    </source>
</evidence>
<dbReference type="AlphaFoldDB" id="A0A5B7XXB0"/>
<dbReference type="Pfam" id="PF13088">
    <property type="entry name" value="BNR_2"/>
    <property type="match status" value="1"/>
</dbReference>
<dbReference type="GO" id="GO:0005737">
    <property type="term" value="C:cytoplasm"/>
    <property type="evidence" value="ECO:0007669"/>
    <property type="project" value="TreeGrafter"/>
</dbReference>
<dbReference type="EMBL" id="CP040825">
    <property type="protein sequence ID" value="QCZ36553.1"/>
    <property type="molecule type" value="Genomic_DNA"/>
</dbReference>
<evidence type="ECO:0000313" key="6">
    <source>
        <dbReference type="EMBL" id="QCZ36553.1"/>
    </source>
</evidence>
<dbReference type="KEGG" id="mnh:FG904_00780"/>
<dbReference type="InterPro" id="IPR011040">
    <property type="entry name" value="Sialidase"/>
</dbReference>
<accession>A0A5B7XXB0</accession>
<dbReference type="CDD" id="cd15482">
    <property type="entry name" value="Sialidase_non-viral"/>
    <property type="match status" value="1"/>
</dbReference>
<feature type="domain" description="Sialidase" evidence="5">
    <location>
        <begin position="614"/>
        <end position="778"/>
    </location>
</feature>
<evidence type="ECO:0000256" key="3">
    <source>
        <dbReference type="ARBA" id="ARBA00012733"/>
    </source>
</evidence>
<evidence type="ECO:0000313" key="7">
    <source>
        <dbReference type="Proteomes" id="UP000305457"/>
    </source>
</evidence>
<dbReference type="PROSITE" id="PS51257">
    <property type="entry name" value="PROKAR_LIPOPROTEIN"/>
    <property type="match status" value="1"/>
</dbReference>
<protein>
    <recommendedName>
        <fullName evidence="3">exo-alpha-sialidase</fullName>
        <ecNumber evidence="3">3.2.1.18</ecNumber>
    </recommendedName>
</protein>
<dbReference type="EC" id="3.2.1.18" evidence="3"/>
<evidence type="ECO:0000256" key="1">
    <source>
        <dbReference type="ARBA" id="ARBA00000427"/>
    </source>
</evidence>
<proteinExistence type="inferred from homology"/>
<gene>
    <name evidence="6" type="ORF">FG904_00780</name>
</gene>
<feature type="signal peptide" evidence="4">
    <location>
        <begin position="1"/>
        <end position="21"/>
    </location>
</feature>
<dbReference type="Proteomes" id="UP000305457">
    <property type="component" value="Chromosome"/>
</dbReference>
<dbReference type="GO" id="GO:0009313">
    <property type="term" value="P:oligosaccharide catabolic process"/>
    <property type="evidence" value="ECO:0007669"/>
    <property type="project" value="TreeGrafter"/>
</dbReference>
<feature type="chain" id="PRO_5022910744" description="exo-alpha-sialidase" evidence="4">
    <location>
        <begin position="22"/>
        <end position="866"/>
    </location>
</feature>
<dbReference type="PANTHER" id="PTHR10628">
    <property type="entry name" value="SIALIDASE"/>
    <property type="match status" value="1"/>
</dbReference>
<dbReference type="Gene3D" id="2.120.10.10">
    <property type="match status" value="2"/>
</dbReference>